<keyword evidence="1" id="KW-0677">Repeat</keyword>
<dbReference type="GO" id="GO:0030246">
    <property type="term" value="F:carbohydrate binding"/>
    <property type="evidence" value="ECO:0007669"/>
    <property type="project" value="InterPro"/>
</dbReference>
<dbReference type="Gene3D" id="2.60.40.680">
    <property type="match status" value="1"/>
</dbReference>
<dbReference type="SMART" id="SM00060">
    <property type="entry name" value="FN3"/>
    <property type="match status" value="2"/>
</dbReference>
<feature type="transmembrane region" description="Helical" evidence="3">
    <location>
        <begin position="620"/>
        <end position="636"/>
    </location>
</feature>
<dbReference type="PANTHER" id="PTHR46708">
    <property type="entry name" value="TENASCIN"/>
    <property type="match status" value="1"/>
</dbReference>
<evidence type="ECO:0000259" key="4">
    <source>
        <dbReference type="PROSITE" id="PS50853"/>
    </source>
</evidence>
<dbReference type="CDD" id="cd00063">
    <property type="entry name" value="FN3"/>
    <property type="match status" value="1"/>
</dbReference>
<dbReference type="InterPro" id="IPR013783">
    <property type="entry name" value="Ig-like_fold"/>
</dbReference>
<dbReference type="EMBL" id="MFKJ01000015">
    <property type="protein sequence ID" value="OGG38699.1"/>
    <property type="molecule type" value="Genomic_DNA"/>
</dbReference>
<dbReference type="InterPro" id="IPR003961">
    <property type="entry name" value="FN3_dom"/>
</dbReference>
<dbReference type="SUPFAM" id="SSF49384">
    <property type="entry name" value="Carbohydrate-binding domain"/>
    <property type="match status" value="1"/>
</dbReference>
<accession>A0A1F6BP48</accession>
<dbReference type="Proteomes" id="UP000178825">
    <property type="component" value="Unassembled WGS sequence"/>
</dbReference>
<evidence type="ECO:0000313" key="6">
    <source>
        <dbReference type="Proteomes" id="UP000178825"/>
    </source>
</evidence>
<proteinExistence type="predicted"/>
<keyword evidence="3" id="KW-0472">Membrane</keyword>
<evidence type="ECO:0000256" key="3">
    <source>
        <dbReference type="SAM" id="Phobius"/>
    </source>
</evidence>
<dbReference type="Pfam" id="PF00963">
    <property type="entry name" value="Cohesin"/>
    <property type="match status" value="1"/>
</dbReference>
<comment type="caution">
    <text evidence="5">The sequence shown here is derived from an EMBL/GenBank/DDBJ whole genome shotgun (WGS) entry which is preliminary data.</text>
</comment>
<feature type="domain" description="Fibronectin type-III" evidence="4">
    <location>
        <begin position="154"/>
        <end position="254"/>
    </location>
</feature>
<dbReference type="GO" id="GO:0000272">
    <property type="term" value="P:polysaccharide catabolic process"/>
    <property type="evidence" value="ECO:0007669"/>
    <property type="project" value="InterPro"/>
</dbReference>
<feature type="compositionally biased region" description="Gly residues" evidence="2">
    <location>
        <begin position="132"/>
        <end position="148"/>
    </location>
</feature>
<keyword evidence="3" id="KW-1133">Transmembrane helix</keyword>
<name>A0A1F6BP48_9BACT</name>
<feature type="region of interest" description="Disordered" evidence="2">
    <location>
        <begin position="129"/>
        <end position="150"/>
    </location>
</feature>
<dbReference type="PANTHER" id="PTHR46708:SF2">
    <property type="entry name" value="FIBRONECTIN TYPE-III DOMAIN-CONTAINING PROTEIN"/>
    <property type="match status" value="1"/>
</dbReference>
<feature type="compositionally biased region" description="Gly residues" evidence="2">
    <location>
        <begin position="254"/>
        <end position="274"/>
    </location>
</feature>
<dbReference type="PROSITE" id="PS50853">
    <property type="entry name" value="FN3"/>
    <property type="match status" value="1"/>
</dbReference>
<dbReference type="Gene3D" id="2.60.40.10">
    <property type="entry name" value="Immunoglobulins"/>
    <property type="match status" value="1"/>
</dbReference>
<dbReference type="AlphaFoldDB" id="A0A1F6BP48"/>
<evidence type="ECO:0000313" key="5">
    <source>
        <dbReference type="EMBL" id="OGG38699.1"/>
    </source>
</evidence>
<evidence type="ECO:0000256" key="2">
    <source>
        <dbReference type="SAM" id="MobiDB-lite"/>
    </source>
</evidence>
<evidence type="ECO:0000256" key="1">
    <source>
        <dbReference type="ARBA" id="ARBA00022737"/>
    </source>
</evidence>
<keyword evidence="3" id="KW-0812">Transmembrane</keyword>
<dbReference type="InterPro" id="IPR050991">
    <property type="entry name" value="ECM_Regulatory_Proteins"/>
</dbReference>
<dbReference type="Pfam" id="PF00041">
    <property type="entry name" value="fn3"/>
    <property type="match status" value="1"/>
</dbReference>
<reference evidence="5 6" key="1">
    <citation type="journal article" date="2016" name="Nat. Commun.">
        <title>Thousands of microbial genomes shed light on interconnected biogeochemical processes in an aquifer system.</title>
        <authorList>
            <person name="Anantharaman K."/>
            <person name="Brown C.T."/>
            <person name="Hug L.A."/>
            <person name="Sharon I."/>
            <person name="Castelle C.J."/>
            <person name="Probst A.J."/>
            <person name="Thomas B.C."/>
            <person name="Singh A."/>
            <person name="Wilkins M.J."/>
            <person name="Karaoz U."/>
            <person name="Brodie E.L."/>
            <person name="Williams K.H."/>
            <person name="Hubbard S.S."/>
            <person name="Banfield J.F."/>
        </authorList>
    </citation>
    <scope>NUCLEOTIDE SEQUENCE [LARGE SCALE GENOMIC DNA]</scope>
</reference>
<sequence length="648" mass="68231">MKNTIIKNILVVGLAAVLVLPATVSVTQAAVMPVSGFSGSFSDGTITLSWNTPSDGMLNQLEIHYSMSLLTEGNFYISSQLLNVPQPIPGTSQSMQIPGFASGQTYYFGIITTNIMAERSPIVMTSVDASSGGNGGGGGGDNGGGGSGCNSPFSVSNFQAEAVSKSAIKLSWQTPAQGDLSMFTAAMSTSLLTEGNFYISTQLANLPQPIPGATQEFTVDGLSAGTTYNFAIRVTNICAVSSPLVGTSAATQSGGNGGDNGDGGNTGGGNAGGGGGAASPILPIADAKIVINNNADRTDTIDVTLALTATGAARMKISNDAALSGASWEAYTDTKQWTLTEEKGKKTVYARYINSNHEESETVSDDIQYGEEKPAPVAVTPTSTVETKIVYVPVPTSPTVISKTENILDFNTIMVNWGVNKAGNYADLNKDSIVDSGDVRVLMDGWVPITVHDVYIPSQSAASLAVSPGKFNLVNGDEISVIVDVSPIADKTSYTASIKIRYPKDILEYKSMTYWSDWIPVVREGYDVVDQKNGVVVKTAGMPGGFDKQRVFGVMKFIVKKSGGGTIAFAKDSFLLDSGNFDNLSGTHLWNTADVNSISKTSKILYQLANIISLGKFQNVYSFIAVFIFFGLVYGVQKTYAVRKAKIA</sequence>
<gene>
    <name evidence="5" type="ORF">A3D55_02380</name>
</gene>
<dbReference type="SUPFAM" id="SSF49265">
    <property type="entry name" value="Fibronectin type III"/>
    <property type="match status" value="2"/>
</dbReference>
<protein>
    <recommendedName>
        <fullName evidence="4">Fibronectin type-III domain-containing protein</fullName>
    </recommendedName>
</protein>
<dbReference type="InterPro" id="IPR008965">
    <property type="entry name" value="CBM2/CBM3_carb-bd_dom_sf"/>
</dbReference>
<dbReference type="STRING" id="1798470.A3D55_02380"/>
<dbReference type="InterPro" id="IPR036116">
    <property type="entry name" value="FN3_sf"/>
</dbReference>
<organism evidence="5 6">
    <name type="scientific">Candidatus Jorgensenbacteria bacterium RIFCSPHIGHO2_02_FULL_45_20</name>
    <dbReference type="NCBI Taxonomy" id="1798470"/>
    <lineage>
        <taxon>Bacteria</taxon>
        <taxon>Candidatus Joergenseniibacteriota</taxon>
    </lineage>
</organism>
<feature type="region of interest" description="Disordered" evidence="2">
    <location>
        <begin position="250"/>
        <end position="274"/>
    </location>
</feature>
<dbReference type="InterPro" id="IPR002102">
    <property type="entry name" value="Cohesin_dom"/>
</dbReference>